<keyword evidence="3" id="KW-1185">Reference proteome</keyword>
<comment type="caution">
    <text evidence="2">The sequence shown here is derived from an EMBL/GenBank/DDBJ whole genome shotgun (WGS) entry which is preliminary data.</text>
</comment>
<sequence length="106" mass="11742">MSHRSVSPGRSPDSEEVVMALRDSGAIPDEHEVMSVLHYNSVQDVQAGRTGGDWQDSSGARHNQNSQIVVVYDHATRRTKLVHSHQRGSHHSRTELSILMGHPSKP</sequence>
<dbReference type="Proteomes" id="UP000252086">
    <property type="component" value="Unassembled WGS sequence"/>
</dbReference>
<accession>A0A366CY43</accession>
<evidence type="ECO:0000256" key="1">
    <source>
        <dbReference type="SAM" id="MobiDB-lite"/>
    </source>
</evidence>
<protein>
    <submittedName>
        <fullName evidence="2">Uncharacterized protein</fullName>
    </submittedName>
</protein>
<reference evidence="2 3" key="1">
    <citation type="submission" date="2018-06" db="EMBL/GenBank/DDBJ databases">
        <title>Genomic Encyclopedia of Type Strains, Phase III (KMG-III): the genomes of soil and plant-associated and newly described type strains.</title>
        <authorList>
            <person name="Whitman W."/>
        </authorList>
    </citation>
    <scope>NUCLEOTIDE SEQUENCE [LARGE SCALE GENOMIC DNA]</scope>
    <source>
        <strain evidence="2 3">CECT 7732</strain>
    </source>
</reference>
<dbReference type="AlphaFoldDB" id="A0A366CY43"/>
<feature type="compositionally biased region" description="Basic residues" evidence="1">
    <location>
        <begin position="82"/>
        <end position="91"/>
    </location>
</feature>
<dbReference type="EMBL" id="QNRF01000007">
    <property type="protein sequence ID" value="RBO81908.1"/>
    <property type="molecule type" value="Genomic_DNA"/>
</dbReference>
<evidence type="ECO:0000313" key="2">
    <source>
        <dbReference type="EMBL" id="RBO81908.1"/>
    </source>
</evidence>
<evidence type="ECO:0000313" key="3">
    <source>
        <dbReference type="Proteomes" id="UP000252086"/>
    </source>
</evidence>
<feature type="region of interest" description="Disordered" evidence="1">
    <location>
        <begin position="82"/>
        <end position="106"/>
    </location>
</feature>
<feature type="compositionally biased region" description="Polar residues" evidence="1">
    <location>
        <begin position="55"/>
        <end position="66"/>
    </location>
</feature>
<proteinExistence type="predicted"/>
<organism evidence="2 3">
    <name type="scientific">Marinomonas aquiplantarum</name>
    <dbReference type="NCBI Taxonomy" id="491951"/>
    <lineage>
        <taxon>Bacteria</taxon>
        <taxon>Pseudomonadati</taxon>
        <taxon>Pseudomonadota</taxon>
        <taxon>Gammaproteobacteria</taxon>
        <taxon>Oceanospirillales</taxon>
        <taxon>Oceanospirillaceae</taxon>
        <taxon>Marinomonas</taxon>
    </lineage>
</organism>
<gene>
    <name evidence="2" type="ORF">DFP76_10751</name>
</gene>
<name>A0A366CY43_9GAMM</name>
<feature type="region of interest" description="Disordered" evidence="1">
    <location>
        <begin position="47"/>
        <end position="66"/>
    </location>
</feature>